<dbReference type="RefSeq" id="WP_118647958.1">
    <property type="nucleotide sequence ID" value="NZ_CP060635.1"/>
</dbReference>
<dbReference type="InterPro" id="IPR036097">
    <property type="entry name" value="HisK_dim/P_sf"/>
</dbReference>
<dbReference type="InterPro" id="IPR003661">
    <property type="entry name" value="HisK_dim/P_dom"/>
</dbReference>
<dbReference type="CDD" id="cd00075">
    <property type="entry name" value="HATPase"/>
    <property type="match status" value="1"/>
</dbReference>
<dbReference type="AlphaFoldDB" id="A0A7G9GE18"/>
<evidence type="ECO:0000256" key="6">
    <source>
        <dbReference type="ARBA" id="ARBA00022777"/>
    </source>
</evidence>
<dbReference type="InterPro" id="IPR005467">
    <property type="entry name" value="His_kinase_dom"/>
</dbReference>
<proteinExistence type="predicted"/>
<feature type="transmembrane region" description="Helical" evidence="8">
    <location>
        <begin position="166"/>
        <end position="189"/>
    </location>
</feature>
<evidence type="ECO:0000313" key="11">
    <source>
        <dbReference type="Proteomes" id="UP000515860"/>
    </source>
</evidence>
<sequence length="425" mass="46739">MIKKLQRKFVWITMVSLLAVLTLVVIAINCMNIYQISRKSDELLTMLADNNGNFPENGHMSDGKIPQPRPGKPENDGLFGFQMSAETPFETRYFSVVIDGSGEMAADISHVAAVTEEQAKSLAGKAAGSGKEKGYQGQYRYLLSEGEDGILAIFVDCGNDLQTIRVFAVTSCLVGAVCLALVLILVILFSRRAIRPVLENAEKQKQFITDAGHEIKTPVAIISANTEVIEMCGGESEWTRSIHHQVERLQTLVQHLLTLTKMDEAESGLQTGEFSCGGVVKEAAEGFAAVALARKLRVTEEIEEKLMMKGDENAVRQLVSILLDNAMKYAPEGGKIRIQLSGSERQIQLSVYNSCQVPMEGDLNRLFDRFYRADESRSRESGGYGIGLSVAQAVVRAHKGRITVRRQEQGICFTAVFPPACTVKR</sequence>
<dbReference type="InterPro" id="IPR050351">
    <property type="entry name" value="BphY/WalK/GraS-like"/>
</dbReference>
<dbReference type="GO" id="GO:0016036">
    <property type="term" value="P:cellular response to phosphate starvation"/>
    <property type="evidence" value="ECO:0007669"/>
    <property type="project" value="TreeGrafter"/>
</dbReference>
<dbReference type="Gene3D" id="3.30.565.10">
    <property type="entry name" value="Histidine kinase-like ATPase, C-terminal domain"/>
    <property type="match status" value="1"/>
</dbReference>
<keyword evidence="4" id="KW-0597">Phosphoprotein</keyword>
<name>A0A7G9GE18_9FIRM</name>
<reference evidence="10 11" key="1">
    <citation type="submission" date="2020-08" db="EMBL/GenBank/DDBJ databases">
        <authorList>
            <person name="Liu C."/>
            <person name="Sun Q."/>
        </authorList>
    </citation>
    <scope>NUCLEOTIDE SEQUENCE [LARGE SCALE GENOMIC DNA]</scope>
    <source>
        <strain evidence="10 11">NSJ-29</strain>
    </source>
</reference>
<organism evidence="10 11">
    <name type="scientific">Wansuia hejianensis</name>
    <dbReference type="NCBI Taxonomy" id="2763667"/>
    <lineage>
        <taxon>Bacteria</taxon>
        <taxon>Bacillati</taxon>
        <taxon>Bacillota</taxon>
        <taxon>Clostridia</taxon>
        <taxon>Lachnospirales</taxon>
        <taxon>Lachnospiraceae</taxon>
        <taxon>Wansuia</taxon>
    </lineage>
</organism>
<dbReference type="InterPro" id="IPR036890">
    <property type="entry name" value="HATPase_C_sf"/>
</dbReference>
<keyword evidence="11" id="KW-1185">Reference proteome</keyword>
<dbReference type="PANTHER" id="PTHR45453:SF1">
    <property type="entry name" value="PHOSPHATE REGULON SENSOR PROTEIN PHOR"/>
    <property type="match status" value="1"/>
</dbReference>
<comment type="subcellular location">
    <subcellularLocation>
        <location evidence="2">Membrane</location>
    </subcellularLocation>
</comment>
<dbReference type="PRINTS" id="PR00344">
    <property type="entry name" value="BCTRLSENSOR"/>
</dbReference>
<feature type="domain" description="Histidine kinase" evidence="9">
    <location>
        <begin position="210"/>
        <end position="421"/>
    </location>
</feature>
<gene>
    <name evidence="10" type="ORF">H9Q79_01775</name>
</gene>
<feature type="transmembrane region" description="Helical" evidence="8">
    <location>
        <begin position="9"/>
        <end position="28"/>
    </location>
</feature>
<dbReference type="PROSITE" id="PS50109">
    <property type="entry name" value="HIS_KIN"/>
    <property type="match status" value="1"/>
</dbReference>
<evidence type="ECO:0000256" key="7">
    <source>
        <dbReference type="ARBA" id="ARBA00023012"/>
    </source>
</evidence>
<dbReference type="SUPFAM" id="SSF47384">
    <property type="entry name" value="Homodimeric domain of signal transducing histidine kinase"/>
    <property type="match status" value="1"/>
</dbReference>
<dbReference type="PANTHER" id="PTHR45453">
    <property type="entry name" value="PHOSPHATE REGULON SENSOR PROTEIN PHOR"/>
    <property type="match status" value="1"/>
</dbReference>
<dbReference type="InterPro" id="IPR004358">
    <property type="entry name" value="Sig_transdc_His_kin-like_C"/>
</dbReference>
<keyword evidence="5" id="KW-0808">Transferase</keyword>
<keyword evidence="8" id="KW-0812">Transmembrane</keyword>
<evidence type="ECO:0000256" key="8">
    <source>
        <dbReference type="SAM" id="Phobius"/>
    </source>
</evidence>
<keyword evidence="8" id="KW-0472">Membrane</keyword>
<dbReference type="EMBL" id="CP060635">
    <property type="protein sequence ID" value="QNM09050.1"/>
    <property type="molecule type" value="Genomic_DNA"/>
</dbReference>
<keyword evidence="7" id="KW-0902">Two-component regulatory system</keyword>
<evidence type="ECO:0000259" key="9">
    <source>
        <dbReference type="PROSITE" id="PS50109"/>
    </source>
</evidence>
<dbReference type="EC" id="2.7.13.3" evidence="3"/>
<dbReference type="Proteomes" id="UP000515860">
    <property type="component" value="Chromosome"/>
</dbReference>
<accession>A0A7G9GE18</accession>
<dbReference type="GO" id="GO:0000155">
    <property type="term" value="F:phosphorelay sensor kinase activity"/>
    <property type="evidence" value="ECO:0007669"/>
    <property type="project" value="InterPro"/>
</dbReference>
<comment type="catalytic activity">
    <reaction evidence="1">
        <text>ATP + protein L-histidine = ADP + protein N-phospho-L-histidine.</text>
        <dbReference type="EC" id="2.7.13.3"/>
    </reaction>
</comment>
<dbReference type="Pfam" id="PF00512">
    <property type="entry name" value="HisKA"/>
    <property type="match status" value="1"/>
</dbReference>
<dbReference type="CDD" id="cd00082">
    <property type="entry name" value="HisKA"/>
    <property type="match status" value="1"/>
</dbReference>
<evidence type="ECO:0000256" key="1">
    <source>
        <dbReference type="ARBA" id="ARBA00000085"/>
    </source>
</evidence>
<evidence type="ECO:0000256" key="3">
    <source>
        <dbReference type="ARBA" id="ARBA00012438"/>
    </source>
</evidence>
<evidence type="ECO:0000256" key="5">
    <source>
        <dbReference type="ARBA" id="ARBA00022679"/>
    </source>
</evidence>
<evidence type="ECO:0000256" key="2">
    <source>
        <dbReference type="ARBA" id="ARBA00004370"/>
    </source>
</evidence>
<dbReference type="SMART" id="SM00388">
    <property type="entry name" value="HisKA"/>
    <property type="match status" value="1"/>
</dbReference>
<dbReference type="Pfam" id="PF02518">
    <property type="entry name" value="HATPase_c"/>
    <property type="match status" value="1"/>
</dbReference>
<evidence type="ECO:0000313" key="10">
    <source>
        <dbReference type="EMBL" id="QNM09050.1"/>
    </source>
</evidence>
<dbReference type="SUPFAM" id="SSF55874">
    <property type="entry name" value="ATPase domain of HSP90 chaperone/DNA topoisomerase II/histidine kinase"/>
    <property type="match status" value="1"/>
</dbReference>
<dbReference type="GO" id="GO:0004721">
    <property type="term" value="F:phosphoprotein phosphatase activity"/>
    <property type="evidence" value="ECO:0007669"/>
    <property type="project" value="TreeGrafter"/>
</dbReference>
<evidence type="ECO:0000256" key="4">
    <source>
        <dbReference type="ARBA" id="ARBA00022553"/>
    </source>
</evidence>
<keyword evidence="6 10" id="KW-0418">Kinase</keyword>
<protein>
    <recommendedName>
        <fullName evidence="3">histidine kinase</fullName>
        <ecNumber evidence="3">2.7.13.3</ecNumber>
    </recommendedName>
</protein>
<dbReference type="Gene3D" id="1.10.287.130">
    <property type="match status" value="1"/>
</dbReference>
<keyword evidence="8" id="KW-1133">Transmembrane helix</keyword>
<dbReference type="SMART" id="SM00387">
    <property type="entry name" value="HATPase_c"/>
    <property type="match status" value="1"/>
</dbReference>
<dbReference type="KEGG" id="whj:H9Q79_01775"/>
<dbReference type="GO" id="GO:0005886">
    <property type="term" value="C:plasma membrane"/>
    <property type="evidence" value="ECO:0007669"/>
    <property type="project" value="TreeGrafter"/>
</dbReference>
<dbReference type="InterPro" id="IPR003594">
    <property type="entry name" value="HATPase_dom"/>
</dbReference>